<keyword evidence="4" id="KW-0472">Membrane</keyword>
<accession>A0A6G1U2U3</accession>
<keyword evidence="6" id="KW-0998">Cell outer membrane</keyword>
<evidence type="ECO:0000256" key="3">
    <source>
        <dbReference type="ARBA" id="ARBA00022729"/>
    </source>
</evidence>
<dbReference type="GO" id="GO:0009279">
    <property type="term" value="C:cell outer membrane"/>
    <property type="evidence" value="ECO:0007669"/>
    <property type="project" value="UniProtKB-SubCell"/>
</dbReference>
<gene>
    <name evidence="8" type="ORF">F7D73_09070</name>
</gene>
<evidence type="ECO:0000256" key="4">
    <source>
        <dbReference type="ARBA" id="ARBA00023136"/>
    </source>
</evidence>
<comment type="caution">
    <text evidence="8">The sequence shown here is derived from an EMBL/GenBank/DDBJ whole genome shotgun (WGS) entry which is preliminary data.</text>
</comment>
<proteinExistence type="inferred from homology"/>
<protein>
    <submittedName>
        <fullName evidence="8">FimB/Mfa2 family fimbrial subunit</fullName>
    </submittedName>
</protein>
<sequence length="290" mass="32137">MNESSQVTNHEVSISFFEKTIEDISSASDVSSARMHSTRADNKTTLAACHRFSELEVALIPIDSENDSGYVVRQDSLGDDFGKVTLDVPEGTYHMVAVAAVTPMPLDNRITIKSATEVRFPNDQVTDMVYAYKDITVSPQVSNQNFDATLSRGVSAFVLRSSIETPLNVAGESIDISGDCGVVFNPATGTCKTEAPIHYERVFDAKKYQYKHLFFTVYTLLKADDVENLHVKSQAKDKNGKVIKECNFDNVHLVKGKLTRYEGNFFNNSSTTSFTVSDTALEESKYSKTF</sequence>
<keyword evidence="7" id="KW-0449">Lipoprotein</keyword>
<evidence type="ECO:0000256" key="1">
    <source>
        <dbReference type="ARBA" id="ARBA00004442"/>
    </source>
</evidence>
<evidence type="ECO:0000256" key="7">
    <source>
        <dbReference type="ARBA" id="ARBA00023288"/>
    </source>
</evidence>
<comment type="similarity">
    <text evidence="2">Belongs to the bacteroidetes fimbrillin superfamily. FimB/Mfa2 family.</text>
</comment>
<dbReference type="Pfam" id="PF08842">
    <property type="entry name" value="Mfa2"/>
    <property type="match status" value="1"/>
</dbReference>
<reference evidence="8 9" key="1">
    <citation type="submission" date="2019-09" db="EMBL/GenBank/DDBJ databases">
        <title>Distinct polysaccharide growth profiles of human intestinal Prevotella copri isolates.</title>
        <authorList>
            <person name="Fehlner-Peach H."/>
            <person name="Magnabosco C."/>
            <person name="Raghavan V."/>
            <person name="Scher J.U."/>
            <person name="Tett A."/>
            <person name="Cox L.M."/>
            <person name="Gottsegen C."/>
            <person name="Watters A."/>
            <person name="Wiltshire- Gordon J.D."/>
            <person name="Segata N."/>
            <person name="Bonneau R."/>
            <person name="Littman D.R."/>
        </authorList>
    </citation>
    <scope>NUCLEOTIDE SEQUENCE [LARGE SCALE GENOMIC DNA]</scope>
    <source>
        <strain evidence="9">iA622</strain>
    </source>
</reference>
<dbReference type="RefSeq" id="WP_153124062.1">
    <property type="nucleotide sequence ID" value="NZ_VZCB01000076.1"/>
</dbReference>
<dbReference type="OrthoDB" id="1083184at2"/>
<dbReference type="AlphaFoldDB" id="A0A6G1U2U3"/>
<organism evidence="8 9">
    <name type="scientific">Segatella copri</name>
    <dbReference type="NCBI Taxonomy" id="165179"/>
    <lineage>
        <taxon>Bacteria</taxon>
        <taxon>Pseudomonadati</taxon>
        <taxon>Bacteroidota</taxon>
        <taxon>Bacteroidia</taxon>
        <taxon>Bacteroidales</taxon>
        <taxon>Prevotellaceae</taxon>
        <taxon>Segatella</taxon>
    </lineage>
</organism>
<dbReference type="EMBL" id="VZCB01000076">
    <property type="protein sequence ID" value="MQN81101.1"/>
    <property type="molecule type" value="Genomic_DNA"/>
</dbReference>
<evidence type="ECO:0000256" key="6">
    <source>
        <dbReference type="ARBA" id="ARBA00023237"/>
    </source>
</evidence>
<evidence type="ECO:0000256" key="2">
    <source>
        <dbReference type="ARBA" id="ARBA00007248"/>
    </source>
</evidence>
<name>A0A6G1U2U3_9BACT</name>
<keyword evidence="5" id="KW-0564">Palmitate</keyword>
<keyword evidence="3" id="KW-0732">Signal</keyword>
<dbReference type="Proteomes" id="UP000480425">
    <property type="component" value="Unassembled WGS sequence"/>
</dbReference>
<evidence type="ECO:0000256" key="5">
    <source>
        <dbReference type="ARBA" id="ARBA00023139"/>
    </source>
</evidence>
<evidence type="ECO:0000313" key="9">
    <source>
        <dbReference type="Proteomes" id="UP000480425"/>
    </source>
</evidence>
<evidence type="ECO:0000313" key="8">
    <source>
        <dbReference type="EMBL" id="MQN81101.1"/>
    </source>
</evidence>
<comment type="subcellular location">
    <subcellularLocation>
        <location evidence="1">Cell outer membrane</location>
    </subcellularLocation>
</comment>
<dbReference type="InterPro" id="IPR014941">
    <property type="entry name" value="FimB/Mfa2/Mfa3"/>
</dbReference>